<evidence type="ECO:0000256" key="8">
    <source>
        <dbReference type="SAM" id="Phobius"/>
    </source>
</evidence>
<evidence type="ECO:0000313" key="10">
    <source>
        <dbReference type="EMBL" id="CAG9859265.1"/>
    </source>
</evidence>
<feature type="transmembrane region" description="Helical" evidence="8">
    <location>
        <begin position="400"/>
        <end position="422"/>
    </location>
</feature>
<dbReference type="PROSITE" id="PS00216">
    <property type="entry name" value="SUGAR_TRANSPORT_1"/>
    <property type="match status" value="1"/>
</dbReference>
<dbReference type="EMBL" id="OU900095">
    <property type="protein sequence ID" value="CAG9859265.1"/>
    <property type="molecule type" value="Genomic_DNA"/>
</dbReference>
<dbReference type="PROSITE" id="PS50850">
    <property type="entry name" value="MFS"/>
    <property type="match status" value="1"/>
</dbReference>
<evidence type="ECO:0000256" key="2">
    <source>
        <dbReference type="ARBA" id="ARBA00022448"/>
    </source>
</evidence>
<dbReference type="AlphaFoldDB" id="A0A9N9XRK4"/>
<feature type="transmembrane region" description="Helical" evidence="8">
    <location>
        <begin position="128"/>
        <end position="151"/>
    </location>
</feature>
<dbReference type="InterPro" id="IPR020846">
    <property type="entry name" value="MFS_dom"/>
</dbReference>
<dbReference type="InterPro" id="IPR005829">
    <property type="entry name" value="Sugar_transporter_CS"/>
</dbReference>
<comment type="subcellular location">
    <subcellularLocation>
        <location evidence="1">Cell membrane</location>
        <topology evidence="1">Multi-pass membrane protein</topology>
    </subcellularLocation>
</comment>
<dbReference type="InterPro" id="IPR036259">
    <property type="entry name" value="MFS_trans_sf"/>
</dbReference>
<dbReference type="Pfam" id="PF00083">
    <property type="entry name" value="Sugar_tr"/>
    <property type="match status" value="1"/>
</dbReference>
<evidence type="ECO:0000256" key="6">
    <source>
        <dbReference type="ARBA" id="ARBA00022989"/>
    </source>
</evidence>
<feature type="transmembrane region" description="Helical" evidence="8">
    <location>
        <begin position="266"/>
        <end position="291"/>
    </location>
</feature>
<dbReference type="InterPro" id="IPR005828">
    <property type="entry name" value="MFS_sugar_transport-like"/>
</dbReference>
<dbReference type="GO" id="GO:0022857">
    <property type="term" value="F:transmembrane transporter activity"/>
    <property type="evidence" value="ECO:0007669"/>
    <property type="project" value="InterPro"/>
</dbReference>
<dbReference type="FunFam" id="1.20.1250.20:FF:000218">
    <property type="entry name" value="facilitated trehalose transporter Tret1"/>
    <property type="match status" value="1"/>
</dbReference>
<feature type="transmembrane region" description="Helical" evidence="8">
    <location>
        <begin position="105"/>
        <end position="122"/>
    </location>
</feature>
<evidence type="ECO:0000256" key="7">
    <source>
        <dbReference type="ARBA" id="ARBA00023136"/>
    </source>
</evidence>
<evidence type="ECO:0000256" key="4">
    <source>
        <dbReference type="ARBA" id="ARBA00022597"/>
    </source>
</evidence>
<feature type="transmembrane region" description="Helical" evidence="8">
    <location>
        <begin position="188"/>
        <end position="207"/>
    </location>
</feature>
<keyword evidence="3" id="KW-1003">Cell membrane</keyword>
<keyword evidence="5 8" id="KW-0812">Transmembrane</keyword>
<keyword evidence="4" id="KW-0762">Sugar transport</keyword>
<proteinExistence type="predicted"/>
<dbReference type="GO" id="GO:0005886">
    <property type="term" value="C:plasma membrane"/>
    <property type="evidence" value="ECO:0007669"/>
    <property type="project" value="UniProtKB-SubCell"/>
</dbReference>
<dbReference type="PANTHER" id="PTHR48021">
    <property type="match status" value="1"/>
</dbReference>
<keyword evidence="6 8" id="KW-1133">Transmembrane helix</keyword>
<dbReference type="OrthoDB" id="6696619at2759"/>
<feature type="transmembrane region" description="Helical" evidence="8">
    <location>
        <begin position="74"/>
        <end position="93"/>
    </location>
</feature>
<sequence length="469" mass="51326">MSCESSSITNSRIHLNESYGRNWFVYFCSLTSDLLQASFGFTSSWPSSIIPKLQSNSTEINPLPAPITSLQTSILAALPSISGLVGLLGLAIAPNISDRVGRKSTLVCAAVAVATAYVVLVFAKSISIYFVCLSIIGFSDSVMLTNLAAYNSEISLDRNRGKILCLQGLAAPVGNTIAYFAGFTNTRTIALIGTMLPLLFLCLCYFLPESPVFLVHDEERCRRALETLRGTKEVEMEFLTIKKTIDESKKVTIIDMFKSRPSVKSFLLSQELFTAQVVSGIYTITAFMAPIFNESGYVSGNSIGVIAGGIQILCVFAVSFLVERLGRRPLLLFSSISIILNLLCLGAYFYLIQSGIILTGQYGWVPLLLVVLYYVSYSIGLGPMPFTLMCELFSNNFRKIGITSIMIVCFVQIFLALFSFPLIAEAIGVHYCLWIYCALSTIAFVVICVTMPETKGKCMSEIQDSLAQS</sequence>
<evidence type="ECO:0000259" key="9">
    <source>
        <dbReference type="PROSITE" id="PS50850"/>
    </source>
</evidence>
<reference evidence="10" key="1">
    <citation type="submission" date="2022-01" db="EMBL/GenBank/DDBJ databases">
        <authorList>
            <person name="King R."/>
        </authorList>
    </citation>
    <scope>NUCLEOTIDE SEQUENCE</scope>
</reference>
<feature type="transmembrane region" description="Helical" evidence="8">
    <location>
        <begin position="428"/>
        <end position="449"/>
    </location>
</feature>
<feature type="transmembrane region" description="Helical" evidence="8">
    <location>
        <begin position="303"/>
        <end position="322"/>
    </location>
</feature>
<dbReference type="Proteomes" id="UP001153712">
    <property type="component" value="Chromosome 2"/>
</dbReference>
<dbReference type="Gene3D" id="1.20.1250.20">
    <property type="entry name" value="MFS general substrate transporter like domains"/>
    <property type="match status" value="1"/>
</dbReference>
<keyword evidence="7 8" id="KW-0472">Membrane</keyword>
<evidence type="ECO:0000256" key="1">
    <source>
        <dbReference type="ARBA" id="ARBA00004651"/>
    </source>
</evidence>
<gene>
    <name evidence="10" type="ORF">PHYEVI_LOCUS5639</name>
</gene>
<dbReference type="PANTHER" id="PTHR48021:SF1">
    <property type="entry name" value="GH07001P-RELATED"/>
    <property type="match status" value="1"/>
</dbReference>
<evidence type="ECO:0000313" key="11">
    <source>
        <dbReference type="Proteomes" id="UP001153712"/>
    </source>
</evidence>
<name>A0A9N9XRK4_PHYSR</name>
<feature type="transmembrane region" description="Helical" evidence="8">
    <location>
        <begin position="163"/>
        <end position="182"/>
    </location>
</feature>
<organism evidence="10 11">
    <name type="scientific">Phyllotreta striolata</name>
    <name type="common">Striped flea beetle</name>
    <name type="synonym">Crioceris striolata</name>
    <dbReference type="NCBI Taxonomy" id="444603"/>
    <lineage>
        <taxon>Eukaryota</taxon>
        <taxon>Metazoa</taxon>
        <taxon>Ecdysozoa</taxon>
        <taxon>Arthropoda</taxon>
        <taxon>Hexapoda</taxon>
        <taxon>Insecta</taxon>
        <taxon>Pterygota</taxon>
        <taxon>Neoptera</taxon>
        <taxon>Endopterygota</taxon>
        <taxon>Coleoptera</taxon>
        <taxon>Polyphaga</taxon>
        <taxon>Cucujiformia</taxon>
        <taxon>Chrysomeloidea</taxon>
        <taxon>Chrysomelidae</taxon>
        <taxon>Galerucinae</taxon>
        <taxon>Alticini</taxon>
        <taxon>Phyllotreta</taxon>
    </lineage>
</organism>
<dbReference type="InterPro" id="IPR050549">
    <property type="entry name" value="MFS_Trehalose_Transporter"/>
</dbReference>
<dbReference type="SUPFAM" id="SSF103473">
    <property type="entry name" value="MFS general substrate transporter"/>
    <property type="match status" value="1"/>
</dbReference>
<protein>
    <recommendedName>
        <fullName evidence="9">Major facilitator superfamily (MFS) profile domain-containing protein</fullName>
    </recommendedName>
</protein>
<evidence type="ECO:0000256" key="3">
    <source>
        <dbReference type="ARBA" id="ARBA00022475"/>
    </source>
</evidence>
<feature type="transmembrane region" description="Helical" evidence="8">
    <location>
        <begin position="329"/>
        <end position="352"/>
    </location>
</feature>
<evidence type="ECO:0000256" key="5">
    <source>
        <dbReference type="ARBA" id="ARBA00022692"/>
    </source>
</evidence>
<accession>A0A9N9XRK4</accession>
<feature type="transmembrane region" description="Helical" evidence="8">
    <location>
        <begin position="364"/>
        <end position="388"/>
    </location>
</feature>
<keyword evidence="11" id="KW-1185">Reference proteome</keyword>
<feature type="domain" description="Major facilitator superfamily (MFS) profile" evidence="9">
    <location>
        <begin position="1"/>
        <end position="455"/>
    </location>
</feature>
<keyword evidence="2" id="KW-0813">Transport</keyword>